<keyword evidence="2" id="KW-0963">Cytoplasm</keyword>
<dbReference type="GO" id="GO:0005737">
    <property type="term" value="C:cytoplasm"/>
    <property type="evidence" value="ECO:0007669"/>
    <property type="project" value="UniProtKB-SubCell"/>
</dbReference>
<dbReference type="InterPro" id="IPR011006">
    <property type="entry name" value="CheY-like_superfamily"/>
</dbReference>
<dbReference type="Proteomes" id="UP001145050">
    <property type="component" value="Unassembled WGS sequence"/>
</dbReference>
<keyword evidence="12" id="KW-1185">Reference proteome</keyword>
<dbReference type="InterPro" id="IPR036388">
    <property type="entry name" value="WH-like_DNA-bd_sf"/>
</dbReference>
<dbReference type="PANTHER" id="PTHR45526">
    <property type="entry name" value="TRANSCRIPTIONAL REGULATORY PROTEIN DPIA"/>
    <property type="match status" value="1"/>
</dbReference>
<dbReference type="RefSeq" id="WP_272434961.1">
    <property type="nucleotide sequence ID" value="NZ_JAMQKB010000001.1"/>
</dbReference>
<comment type="subcellular location">
    <subcellularLocation>
        <location evidence="1">Cytoplasm</location>
    </subcellularLocation>
</comment>
<accession>A0A9X3WSZ7</accession>
<dbReference type="Gene3D" id="3.40.50.2300">
    <property type="match status" value="1"/>
</dbReference>
<comment type="caution">
    <text evidence="11">The sequence shown here is derived from an EMBL/GenBank/DDBJ whole genome shotgun (WGS) entry which is preliminary data.</text>
</comment>
<gene>
    <name evidence="11" type="ORF">NC797_02040</name>
</gene>
<keyword evidence="5" id="KW-0805">Transcription regulation</keyword>
<evidence type="ECO:0000256" key="9">
    <source>
        <dbReference type="PROSITE-ProRule" id="PRU00169"/>
    </source>
</evidence>
<dbReference type="Gene3D" id="1.10.10.10">
    <property type="entry name" value="Winged helix-like DNA-binding domain superfamily/Winged helix DNA-binding domain"/>
    <property type="match status" value="1"/>
</dbReference>
<dbReference type="InterPro" id="IPR024187">
    <property type="entry name" value="Sig_transdc_resp-reg_cit/mal"/>
</dbReference>
<dbReference type="CDD" id="cd19925">
    <property type="entry name" value="REC_citrate_TCS"/>
    <property type="match status" value="1"/>
</dbReference>
<name>A0A9X3WSZ7_9BACI</name>
<proteinExistence type="predicted"/>
<evidence type="ECO:0000256" key="8">
    <source>
        <dbReference type="ARBA" id="ARBA00023163"/>
    </source>
</evidence>
<dbReference type="InterPro" id="IPR001789">
    <property type="entry name" value="Sig_transdc_resp-reg_receiver"/>
</dbReference>
<evidence type="ECO:0000313" key="12">
    <source>
        <dbReference type="Proteomes" id="UP001145050"/>
    </source>
</evidence>
<dbReference type="GO" id="GO:0000156">
    <property type="term" value="F:phosphorelay response regulator activity"/>
    <property type="evidence" value="ECO:0007669"/>
    <property type="project" value="TreeGrafter"/>
</dbReference>
<dbReference type="SUPFAM" id="SSF46785">
    <property type="entry name" value="Winged helix' DNA-binding domain"/>
    <property type="match status" value="1"/>
</dbReference>
<keyword evidence="8" id="KW-0804">Transcription</keyword>
<evidence type="ECO:0000256" key="3">
    <source>
        <dbReference type="ARBA" id="ARBA00022553"/>
    </source>
</evidence>
<protein>
    <submittedName>
        <fullName evidence="11">Response regulator</fullName>
    </submittedName>
</protein>
<sequence length="233" mass="26424">MDSGVIKVLLIEDDPMVQEVNKQFIDKVNGFQVVEKASNGAEGLKKMREMHPDLVILDVYMPSKDGVEVLYQIRKEQLKVDVIAVTAASDNETIRTILQNGATDYIIKPFKFDRIKQALERYQDYRNKLTNQNTVSQEELDHLILKGNSVAVPHNNNQQELPKGLNKTTLQQINAYIHQQKNPLSAEEVAEGVGIARVTARRYLEFLKETGQIDLSIQYGGVGRPVNRYTTKK</sequence>
<dbReference type="SUPFAM" id="SSF52172">
    <property type="entry name" value="CheY-like"/>
    <property type="match status" value="1"/>
</dbReference>
<dbReference type="AlphaFoldDB" id="A0A9X3WSZ7"/>
<feature type="modified residue" description="4-aspartylphosphate" evidence="9">
    <location>
        <position position="58"/>
    </location>
</feature>
<evidence type="ECO:0000256" key="4">
    <source>
        <dbReference type="ARBA" id="ARBA00023012"/>
    </source>
</evidence>
<dbReference type="GO" id="GO:0003700">
    <property type="term" value="F:DNA-binding transcription factor activity"/>
    <property type="evidence" value="ECO:0007669"/>
    <property type="project" value="InterPro"/>
</dbReference>
<evidence type="ECO:0000313" key="11">
    <source>
        <dbReference type="EMBL" id="MDC3423286.1"/>
    </source>
</evidence>
<dbReference type="InterPro" id="IPR048714">
    <property type="entry name" value="DpiA-like_HTH"/>
</dbReference>
<organism evidence="11 12">
    <name type="scientific">Terrihalobacillus insolitus</name>
    <dbReference type="NCBI Taxonomy" id="2950438"/>
    <lineage>
        <taxon>Bacteria</taxon>
        <taxon>Bacillati</taxon>
        <taxon>Bacillota</taxon>
        <taxon>Bacilli</taxon>
        <taxon>Bacillales</taxon>
        <taxon>Bacillaceae</taxon>
        <taxon>Terrihalobacillus</taxon>
    </lineage>
</organism>
<dbReference type="GO" id="GO:0003677">
    <property type="term" value="F:DNA binding"/>
    <property type="evidence" value="ECO:0007669"/>
    <property type="project" value="UniProtKB-KW"/>
</dbReference>
<keyword evidence="7" id="KW-0010">Activator</keyword>
<evidence type="ECO:0000256" key="1">
    <source>
        <dbReference type="ARBA" id="ARBA00004496"/>
    </source>
</evidence>
<dbReference type="EMBL" id="JAMQKB010000001">
    <property type="protein sequence ID" value="MDC3423286.1"/>
    <property type="molecule type" value="Genomic_DNA"/>
</dbReference>
<dbReference type="PROSITE" id="PS50110">
    <property type="entry name" value="RESPONSE_REGULATORY"/>
    <property type="match status" value="1"/>
</dbReference>
<keyword evidence="4" id="KW-0902">Two-component regulatory system</keyword>
<keyword evidence="6" id="KW-0238">DNA-binding</keyword>
<evidence type="ECO:0000256" key="7">
    <source>
        <dbReference type="ARBA" id="ARBA00023159"/>
    </source>
</evidence>
<reference evidence="11" key="1">
    <citation type="submission" date="2022-06" db="EMBL/GenBank/DDBJ databases">
        <title>Aquibacillus sp. a new bacterium isolated from soil saline samples.</title>
        <authorList>
            <person name="Galisteo C."/>
            <person name="De La Haba R."/>
            <person name="Sanchez-Porro C."/>
            <person name="Ventosa A."/>
        </authorList>
    </citation>
    <scope>NUCLEOTIDE SEQUENCE</scope>
    <source>
        <strain evidence="11">3ASR75-11</strain>
    </source>
</reference>
<dbReference type="InterPro" id="IPR036390">
    <property type="entry name" value="WH_DNA-bd_sf"/>
</dbReference>
<keyword evidence="3 9" id="KW-0597">Phosphoprotein</keyword>
<dbReference type="Pfam" id="PF00072">
    <property type="entry name" value="Response_reg"/>
    <property type="match status" value="1"/>
</dbReference>
<dbReference type="Pfam" id="PF20714">
    <property type="entry name" value="HTH_64"/>
    <property type="match status" value="1"/>
</dbReference>
<evidence type="ECO:0000259" key="10">
    <source>
        <dbReference type="PROSITE" id="PS50110"/>
    </source>
</evidence>
<dbReference type="SMART" id="SM00448">
    <property type="entry name" value="REC"/>
    <property type="match status" value="1"/>
</dbReference>
<dbReference type="PANTHER" id="PTHR45526:SF1">
    <property type="entry name" value="TRANSCRIPTIONAL REGULATORY PROTEIN DCUR-RELATED"/>
    <property type="match status" value="1"/>
</dbReference>
<feature type="domain" description="Response regulatory" evidence="10">
    <location>
        <begin position="7"/>
        <end position="123"/>
    </location>
</feature>
<dbReference type="InterPro" id="IPR051271">
    <property type="entry name" value="2C-system_Tx_regulators"/>
</dbReference>
<evidence type="ECO:0000256" key="2">
    <source>
        <dbReference type="ARBA" id="ARBA00022490"/>
    </source>
</evidence>
<dbReference type="PIRSF" id="PIRSF006171">
    <property type="entry name" value="RR_citrat_malat"/>
    <property type="match status" value="1"/>
</dbReference>
<evidence type="ECO:0000256" key="6">
    <source>
        <dbReference type="ARBA" id="ARBA00023125"/>
    </source>
</evidence>
<evidence type="ECO:0000256" key="5">
    <source>
        <dbReference type="ARBA" id="ARBA00023015"/>
    </source>
</evidence>